<dbReference type="CDD" id="cd06587">
    <property type="entry name" value="VOC"/>
    <property type="match status" value="1"/>
</dbReference>
<dbReference type="PROSITE" id="PS51819">
    <property type="entry name" value="VOC"/>
    <property type="match status" value="1"/>
</dbReference>
<feature type="compositionally biased region" description="Low complexity" evidence="2">
    <location>
        <begin position="37"/>
        <end position="47"/>
    </location>
</feature>
<dbReference type="InterPro" id="IPR029068">
    <property type="entry name" value="Glyas_Bleomycin-R_OHBP_Dase"/>
</dbReference>
<evidence type="ECO:0000313" key="4">
    <source>
        <dbReference type="EMBL" id="SDB11709.1"/>
    </source>
</evidence>
<reference evidence="4 5" key="1">
    <citation type="submission" date="2016-10" db="EMBL/GenBank/DDBJ databases">
        <authorList>
            <person name="de Groot N.N."/>
        </authorList>
    </citation>
    <scope>NUCLEOTIDE SEQUENCE [LARGE SCALE GENOMIC DNA]</scope>
    <source>
        <strain evidence="4 5">ATCC 35022</strain>
    </source>
</reference>
<dbReference type="InterPro" id="IPR004360">
    <property type="entry name" value="Glyas_Fos-R_dOase_dom"/>
</dbReference>
<gene>
    <name evidence="4" type="ORF">SAMN02982931_00850</name>
</gene>
<dbReference type="PANTHER" id="PTHR43048">
    <property type="entry name" value="METHYLMALONYL-COA EPIMERASE"/>
    <property type="match status" value="1"/>
</dbReference>
<dbReference type="PANTHER" id="PTHR43048:SF3">
    <property type="entry name" value="METHYLMALONYL-COA EPIMERASE, MITOCHONDRIAL"/>
    <property type="match status" value="1"/>
</dbReference>
<feature type="compositionally biased region" description="Low complexity" evidence="2">
    <location>
        <begin position="55"/>
        <end position="64"/>
    </location>
</feature>
<dbReference type="EMBL" id="FMXQ01000002">
    <property type="protein sequence ID" value="SDB11709.1"/>
    <property type="molecule type" value="Genomic_DNA"/>
</dbReference>
<name>A0A1G6ATR6_9HYPH</name>
<protein>
    <recommendedName>
        <fullName evidence="3">VOC domain-containing protein</fullName>
    </recommendedName>
</protein>
<dbReference type="GO" id="GO:0004493">
    <property type="term" value="F:methylmalonyl-CoA epimerase activity"/>
    <property type="evidence" value="ECO:0007669"/>
    <property type="project" value="TreeGrafter"/>
</dbReference>
<dbReference type="RefSeq" id="WP_210185538.1">
    <property type="nucleotide sequence ID" value="NZ_FMXQ01000002.1"/>
</dbReference>
<sequence length="194" mass="20674">MAGAKSRTPRSSKPPARVKPASPGGRAKAASTRTRKPATPAKPAKTAPARKKPAAAKPATSARRQIGKKPAVVGGLHQVALLANDLDTAVDFYRNVLGVTYIDRFDPPGLAFFDLGNGLRLLLSATASEATLYFSVDNITKAVRTLSGRGVSFLQKPAMVHRDDEGRLGKKGVEEWMAFFRDPSGNLLALVARK</sequence>
<dbReference type="STRING" id="665467.SAMN02982931_00850"/>
<feature type="domain" description="VOC" evidence="3">
    <location>
        <begin position="75"/>
        <end position="193"/>
    </location>
</feature>
<dbReference type="InterPro" id="IPR051785">
    <property type="entry name" value="MMCE/EMCE_epimerase"/>
</dbReference>
<feature type="region of interest" description="Disordered" evidence="2">
    <location>
        <begin position="1"/>
        <end position="66"/>
    </location>
</feature>
<dbReference type="GO" id="GO:0046872">
    <property type="term" value="F:metal ion binding"/>
    <property type="evidence" value="ECO:0007669"/>
    <property type="project" value="UniProtKB-KW"/>
</dbReference>
<proteinExistence type="predicted"/>
<dbReference type="Proteomes" id="UP000199071">
    <property type="component" value="Unassembled WGS sequence"/>
</dbReference>
<dbReference type="AlphaFoldDB" id="A0A1G6ATR6"/>
<keyword evidence="1" id="KW-0479">Metal-binding</keyword>
<organism evidence="4 5">
    <name type="scientific">Bauldia litoralis</name>
    <dbReference type="NCBI Taxonomy" id="665467"/>
    <lineage>
        <taxon>Bacteria</taxon>
        <taxon>Pseudomonadati</taxon>
        <taxon>Pseudomonadota</taxon>
        <taxon>Alphaproteobacteria</taxon>
        <taxon>Hyphomicrobiales</taxon>
        <taxon>Kaistiaceae</taxon>
        <taxon>Bauldia</taxon>
    </lineage>
</organism>
<dbReference type="Pfam" id="PF00903">
    <property type="entry name" value="Glyoxalase"/>
    <property type="match status" value="1"/>
</dbReference>
<evidence type="ECO:0000256" key="1">
    <source>
        <dbReference type="ARBA" id="ARBA00022723"/>
    </source>
</evidence>
<accession>A0A1G6ATR6</accession>
<keyword evidence="5" id="KW-1185">Reference proteome</keyword>
<evidence type="ECO:0000313" key="5">
    <source>
        <dbReference type="Proteomes" id="UP000199071"/>
    </source>
</evidence>
<dbReference type="GO" id="GO:0046491">
    <property type="term" value="P:L-methylmalonyl-CoA metabolic process"/>
    <property type="evidence" value="ECO:0007669"/>
    <property type="project" value="TreeGrafter"/>
</dbReference>
<evidence type="ECO:0000259" key="3">
    <source>
        <dbReference type="PROSITE" id="PS51819"/>
    </source>
</evidence>
<evidence type="ECO:0000256" key="2">
    <source>
        <dbReference type="SAM" id="MobiDB-lite"/>
    </source>
</evidence>
<dbReference type="SUPFAM" id="SSF54593">
    <property type="entry name" value="Glyoxalase/Bleomycin resistance protein/Dihydroxybiphenyl dioxygenase"/>
    <property type="match status" value="1"/>
</dbReference>
<dbReference type="InterPro" id="IPR037523">
    <property type="entry name" value="VOC_core"/>
</dbReference>
<dbReference type="Gene3D" id="3.10.180.10">
    <property type="entry name" value="2,3-Dihydroxybiphenyl 1,2-Dioxygenase, domain 1"/>
    <property type="match status" value="1"/>
</dbReference>